<gene>
    <name evidence="2" type="ORF">DNG_10276</name>
</gene>
<evidence type="ECO:0000313" key="2">
    <source>
        <dbReference type="EMBL" id="SPO07581.1"/>
    </source>
</evidence>
<organism evidence="2 3">
    <name type="scientific">Cephalotrichum gorgonifer</name>
    <dbReference type="NCBI Taxonomy" id="2041049"/>
    <lineage>
        <taxon>Eukaryota</taxon>
        <taxon>Fungi</taxon>
        <taxon>Dikarya</taxon>
        <taxon>Ascomycota</taxon>
        <taxon>Pezizomycotina</taxon>
        <taxon>Sordariomycetes</taxon>
        <taxon>Hypocreomycetidae</taxon>
        <taxon>Microascales</taxon>
        <taxon>Microascaceae</taxon>
        <taxon>Cephalotrichum</taxon>
    </lineage>
</organism>
<comment type="caution">
    <text evidence="2">The sequence shown here is derived from an EMBL/GenBank/DDBJ whole genome shotgun (WGS) entry which is preliminary data.</text>
</comment>
<reference evidence="2" key="1">
    <citation type="submission" date="2018-03" db="EMBL/GenBank/DDBJ databases">
        <authorList>
            <person name="Guldener U."/>
        </authorList>
    </citation>
    <scope>NUCLEOTIDE SEQUENCE</scope>
</reference>
<accession>A0AAE8N7A9</accession>
<keyword evidence="1" id="KW-0732">Signal</keyword>
<feature type="chain" id="PRO_5042049252" evidence="1">
    <location>
        <begin position="19"/>
        <end position="74"/>
    </location>
</feature>
<proteinExistence type="predicted"/>
<protein>
    <submittedName>
        <fullName evidence="2">Uncharacterized protein</fullName>
    </submittedName>
</protein>
<sequence>MKLISVVALLGLASSAVAAKCPNGPSRIACGQACDRVVRNACASCNGNTSCVIACTNAREAACSKCCDTRCATC</sequence>
<evidence type="ECO:0000256" key="1">
    <source>
        <dbReference type="SAM" id="SignalP"/>
    </source>
</evidence>
<evidence type="ECO:0000313" key="3">
    <source>
        <dbReference type="Proteomes" id="UP001187682"/>
    </source>
</evidence>
<dbReference type="AlphaFoldDB" id="A0AAE8N7A9"/>
<keyword evidence="3" id="KW-1185">Reference proteome</keyword>
<dbReference type="Proteomes" id="UP001187682">
    <property type="component" value="Unassembled WGS sequence"/>
</dbReference>
<feature type="signal peptide" evidence="1">
    <location>
        <begin position="1"/>
        <end position="18"/>
    </location>
</feature>
<dbReference type="EMBL" id="ONZQ02000022">
    <property type="protein sequence ID" value="SPO07581.1"/>
    <property type="molecule type" value="Genomic_DNA"/>
</dbReference>
<name>A0AAE8N7A9_9PEZI</name>